<accession>A0ABV2DRN8</accession>
<name>A0ABV2DRN8_9HYPH</name>
<proteinExistence type="predicted"/>
<dbReference type="RefSeq" id="WP_354464927.1">
    <property type="nucleotide sequence ID" value="NZ_JBEWSZ010000012.1"/>
</dbReference>
<protein>
    <submittedName>
        <fullName evidence="2">Alginate export family protein</fullName>
    </submittedName>
</protein>
<evidence type="ECO:0000313" key="3">
    <source>
        <dbReference type="Proteomes" id="UP001548832"/>
    </source>
</evidence>
<dbReference type="Pfam" id="PF13372">
    <property type="entry name" value="Alginate_exp"/>
    <property type="match status" value="1"/>
</dbReference>
<evidence type="ECO:0000259" key="1">
    <source>
        <dbReference type="Pfam" id="PF13372"/>
    </source>
</evidence>
<comment type="caution">
    <text evidence="2">The sequence shown here is derived from an EMBL/GenBank/DDBJ whole genome shotgun (WGS) entry which is preliminary data.</text>
</comment>
<dbReference type="EMBL" id="JBEWSZ010000012">
    <property type="protein sequence ID" value="MET2832712.1"/>
    <property type="molecule type" value="Genomic_DNA"/>
</dbReference>
<organism evidence="2 3">
    <name type="scientific">Mesorhizobium shangrilense</name>
    <dbReference type="NCBI Taxonomy" id="460060"/>
    <lineage>
        <taxon>Bacteria</taxon>
        <taxon>Pseudomonadati</taxon>
        <taxon>Pseudomonadota</taxon>
        <taxon>Alphaproteobacteria</taxon>
        <taxon>Hyphomicrobiales</taxon>
        <taxon>Phyllobacteriaceae</taxon>
        <taxon>Mesorhizobium</taxon>
    </lineage>
</organism>
<dbReference type="Proteomes" id="UP001548832">
    <property type="component" value="Unassembled WGS sequence"/>
</dbReference>
<dbReference type="InterPro" id="IPR025388">
    <property type="entry name" value="Alginate_export_dom"/>
</dbReference>
<reference evidence="2 3" key="1">
    <citation type="submission" date="2024-06" db="EMBL/GenBank/DDBJ databases">
        <authorList>
            <person name="Kim D.-U."/>
        </authorList>
    </citation>
    <scope>NUCLEOTIDE SEQUENCE [LARGE SCALE GENOMIC DNA]</scope>
    <source>
        <strain evidence="2 3">KACC15460</strain>
    </source>
</reference>
<sequence length="480" mass="51844">MQRDRLWPVAIVWFSGALFIPRLALADDPMVLLDSDGLVVRAHLQAGLNVVSEQNLFWNYADTFAPSAGFNANPTWLEGYIKPGLSFSKELTSVVSAYGMISLVASGTVGIDAYDTGNTGRITLEEGYLGMRSTNKDGPTFDVSAGPREFKAGTGMLLANGGSSGFDRGALKLGPRKAWEQSAIGRVGIDGFTGTAFYLDANELSDTDSHTRIVGTDLRYDAGPENFAGATIGHVLSSDAPYPKAAPNGIGAPSILPGGRDGLNFVNLYGRVSPERGSFENFFVGGDFAYEWNNRIDMAAWAGRVQVGYTFAEYSWAPTISYSYQTFSGDNPSTSKLERFDPLFYEGSPSSWSTGSKSSMLFINSNVNAHQISLRVTPTPRDTFTLRYSYIDVNELRSPIQFGQATRVDDSSEGVPNAITGATARHLADDIYLEYNRVLTQNIYLTTGFSVSFPGPGSASLVNGNLPVWTGGYVNVVANY</sequence>
<keyword evidence="3" id="KW-1185">Reference proteome</keyword>
<evidence type="ECO:0000313" key="2">
    <source>
        <dbReference type="EMBL" id="MET2832712.1"/>
    </source>
</evidence>
<feature type="domain" description="Alginate export" evidence="1">
    <location>
        <begin position="298"/>
        <end position="455"/>
    </location>
</feature>
<gene>
    <name evidence="2" type="ORF">ABVQ20_37895</name>
</gene>